<keyword evidence="3" id="KW-1185">Reference proteome</keyword>
<organism evidence="2 3">
    <name type="scientific">Rosa chinensis</name>
    <name type="common">China rose</name>
    <dbReference type="NCBI Taxonomy" id="74649"/>
    <lineage>
        <taxon>Eukaryota</taxon>
        <taxon>Viridiplantae</taxon>
        <taxon>Streptophyta</taxon>
        <taxon>Embryophyta</taxon>
        <taxon>Tracheophyta</taxon>
        <taxon>Spermatophyta</taxon>
        <taxon>Magnoliopsida</taxon>
        <taxon>eudicotyledons</taxon>
        <taxon>Gunneridae</taxon>
        <taxon>Pentapetalae</taxon>
        <taxon>rosids</taxon>
        <taxon>fabids</taxon>
        <taxon>Rosales</taxon>
        <taxon>Rosaceae</taxon>
        <taxon>Rosoideae</taxon>
        <taxon>Rosoideae incertae sedis</taxon>
        <taxon>Rosa</taxon>
    </lineage>
</organism>
<sequence>MASNLGLSPGYPLGFQSRGRDGFGRDSSKRERALVGVCRRRDRVGVSGGDKVGACQEERGDLCRRRERERVEDSRSVEEGVSQGDKVGVCQFFRSQNEV</sequence>
<dbReference type="EMBL" id="PDCK01000044">
    <property type="protein sequence ID" value="PRQ22101.1"/>
    <property type="molecule type" value="Genomic_DNA"/>
</dbReference>
<evidence type="ECO:0000313" key="3">
    <source>
        <dbReference type="Proteomes" id="UP000238479"/>
    </source>
</evidence>
<feature type="region of interest" description="Disordered" evidence="1">
    <location>
        <begin position="1"/>
        <end position="30"/>
    </location>
</feature>
<feature type="compositionally biased region" description="Basic and acidic residues" evidence="1">
    <location>
        <begin position="18"/>
        <end position="30"/>
    </location>
</feature>
<comment type="caution">
    <text evidence="2">The sequence shown here is derived from an EMBL/GenBank/DDBJ whole genome shotgun (WGS) entry which is preliminary data.</text>
</comment>
<dbReference type="AlphaFoldDB" id="A0A2P6PJK0"/>
<dbReference type="Gramene" id="PRQ22101">
    <property type="protein sequence ID" value="PRQ22101"/>
    <property type="gene ID" value="RchiOBHm_Chr6g0246561"/>
</dbReference>
<evidence type="ECO:0000256" key="1">
    <source>
        <dbReference type="SAM" id="MobiDB-lite"/>
    </source>
</evidence>
<gene>
    <name evidence="2" type="ORF">RchiOBHm_Chr6g0246561</name>
</gene>
<accession>A0A2P6PJK0</accession>
<dbReference type="Proteomes" id="UP000238479">
    <property type="component" value="Chromosome 6"/>
</dbReference>
<name>A0A2P6PJK0_ROSCH</name>
<reference evidence="2 3" key="1">
    <citation type="journal article" date="2018" name="Nat. Genet.">
        <title>The Rosa genome provides new insights in the design of modern roses.</title>
        <authorList>
            <person name="Bendahmane M."/>
        </authorList>
    </citation>
    <scope>NUCLEOTIDE SEQUENCE [LARGE SCALE GENOMIC DNA]</scope>
    <source>
        <strain evidence="3">cv. Old Blush</strain>
    </source>
</reference>
<evidence type="ECO:0000313" key="2">
    <source>
        <dbReference type="EMBL" id="PRQ22101.1"/>
    </source>
</evidence>
<proteinExistence type="predicted"/>
<protein>
    <submittedName>
        <fullName evidence="2">Uncharacterized protein</fullName>
    </submittedName>
</protein>